<evidence type="ECO:0000313" key="3">
    <source>
        <dbReference type="Proteomes" id="UP000004995"/>
    </source>
</evidence>
<dbReference type="EMBL" id="AGNK02004508">
    <property type="status" value="NOT_ANNOTATED_CDS"/>
    <property type="molecule type" value="Genomic_DNA"/>
</dbReference>
<reference evidence="3" key="1">
    <citation type="journal article" date="2012" name="Nat. Biotechnol.">
        <title>Reference genome sequence of the model plant Setaria.</title>
        <authorList>
            <person name="Bennetzen J.L."/>
            <person name="Schmutz J."/>
            <person name="Wang H."/>
            <person name="Percifield R."/>
            <person name="Hawkins J."/>
            <person name="Pontaroli A.C."/>
            <person name="Estep M."/>
            <person name="Feng L."/>
            <person name="Vaughn J.N."/>
            <person name="Grimwood J."/>
            <person name="Jenkins J."/>
            <person name="Barry K."/>
            <person name="Lindquist E."/>
            <person name="Hellsten U."/>
            <person name="Deshpande S."/>
            <person name="Wang X."/>
            <person name="Wu X."/>
            <person name="Mitros T."/>
            <person name="Triplett J."/>
            <person name="Yang X."/>
            <person name="Ye C.Y."/>
            <person name="Mauro-Herrera M."/>
            <person name="Wang L."/>
            <person name="Li P."/>
            <person name="Sharma M."/>
            <person name="Sharma R."/>
            <person name="Ronald P.C."/>
            <person name="Panaud O."/>
            <person name="Kellogg E.A."/>
            <person name="Brutnell T.P."/>
            <person name="Doust A.N."/>
            <person name="Tuskan G.A."/>
            <person name="Rokhsar D."/>
            <person name="Devos K.M."/>
        </authorList>
    </citation>
    <scope>NUCLEOTIDE SEQUENCE [LARGE SCALE GENOMIC DNA]</scope>
    <source>
        <strain evidence="3">cv. Yugu1</strain>
    </source>
</reference>
<sequence>MTPPPRSTSSYLEEQTKVAGSRRHQGTGRGAWRWSSGSNSYLAVSSSPSSLLLSAAISAEAELHGRRSQAVAPAGEFFLAPAPRFLLARAATSSPSDFLCAILGLFGFQKKK</sequence>
<dbReference type="EnsemblPlants" id="KQK98887">
    <property type="protein sequence ID" value="KQK98887"/>
    <property type="gene ID" value="SETIT_011996mg"/>
</dbReference>
<dbReference type="Proteomes" id="UP000004995">
    <property type="component" value="Unassembled WGS sequence"/>
</dbReference>
<evidence type="ECO:0000256" key="1">
    <source>
        <dbReference type="SAM" id="MobiDB-lite"/>
    </source>
</evidence>
<dbReference type="HOGENOM" id="CLU_2150271_0_0_1"/>
<feature type="region of interest" description="Disordered" evidence="1">
    <location>
        <begin position="1"/>
        <end position="39"/>
    </location>
</feature>
<dbReference type="InParanoid" id="K3YCP7"/>
<organism evidence="2 3">
    <name type="scientific">Setaria italica</name>
    <name type="common">Foxtail millet</name>
    <name type="synonym">Panicum italicum</name>
    <dbReference type="NCBI Taxonomy" id="4555"/>
    <lineage>
        <taxon>Eukaryota</taxon>
        <taxon>Viridiplantae</taxon>
        <taxon>Streptophyta</taxon>
        <taxon>Embryophyta</taxon>
        <taxon>Tracheophyta</taxon>
        <taxon>Spermatophyta</taxon>
        <taxon>Magnoliopsida</taxon>
        <taxon>Liliopsida</taxon>
        <taxon>Poales</taxon>
        <taxon>Poaceae</taxon>
        <taxon>PACMAD clade</taxon>
        <taxon>Panicoideae</taxon>
        <taxon>Panicodae</taxon>
        <taxon>Paniceae</taxon>
        <taxon>Cenchrinae</taxon>
        <taxon>Setaria</taxon>
    </lineage>
</organism>
<keyword evidence="3" id="KW-1185">Reference proteome</keyword>
<dbReference type="AlphaFoldDB" id="K3YCP7"/>
<accession>K3YCP7</accession>
<protein>
    <submittedName>
        <fullName evidence="2">Uncharacterized protein</fullName>
    </submittedName>
</protein>
<reference evidence="2" key="2">
    <citation type="submission" date="2018-08" db="UniProtKB">
        <authorList>
            <consortium name="EnsemblPlants"/>
        </authorList>
    </citation>
    <scope>IDENTIFICATION</scope>
    <source>
        <strain evidence="2">Yugu1</strain>
    </source>
</reference>
<evidence type="ECO:0000313" key="2">
    <source>
        <dbReference type="EnsemblPlants" id="KQK98887"/>
    </source>
</evidence>
<name>K3YCP7_SETIT</name>
<dbReference type="Gramene" id="KQK98887">
    <property type="protein sequence ID" value="KQK98887"/>
    <property type="gene ID" value="SETIT_011996mg"/>
</dbReference>
<proteinExistence type="predicted"/>